<gene>
    <name evidence="1" type="ORF">GCM10007425_31310</name>
</gene>
<dbReference type="EMBL" id="BMJT01000021">
    <property type="protein sequence ID" value="GGG34342.1"/>
    <property type="molecule type" value="Genomic_DNA"/>
</dbReference>
<protein>
    <submittedName>
        <fullName evidence="1">Uncharacterized protein</fullName>
    </submittedName>
</protein>
<keyword evidence="2" id="KW-1185">Reference proteome</keyword>
<organism evidence="1 2">
    <name type="scientific">Lysinibacillus alkalisoli</name>
    <dbReference type="NCBI Taxonomy" id="1911548"/>
    <lineage>
        <taxon>Bacteria</taxon>
        <taxon>Bacillati</taxon>
        <taxon>Bacillota</taxon>
        <taxon>Bacilli</taxon>
        <taxon>Bacillales</taxon>
        <taxon>Bacillaceae</taxon>
        <taxon>Lysinibacillus</taxon>
    </lineage>
</organism>
<reference evidence="1" key="2">
    <citation type="submission" date="2020-09" db="EMBL/GenBank/DDBJ databases">
        <authorList>
            <person name="Sun Q."/>
            <person name="Zhou Y."/>
        </authorList>
    </citation>
    <scope>NUCLEOTIDE SEQUENCE</scope>
    <source>
        <strain evidence="1">CGMCC 1.15760</strain>
    </source>
</reference>
<dbReference type="AlphaFoldDB" id="A0A917LK43"/>
<dbReference type="Proteomes" id="UP000616608">
    <property type="component" value="Unassembled WGS sequence"/>
</dbReference>
<comment type="caution">
    <text evidence="1">The sequence shown here is derived from an EMBL/GenBank/DDBJ whole genome shotgun (WGS) entry which is preliminary data.</text>
</comment>
<proteinExistence type="predicted"/>
<name>A0A917LK43_9BACI</name>
<evidence type="ECO:0000313" key="1">
    <source>
        <dbReference type="EMBL" id="GGG34342.1"/>
    </source>
</evidence>
<reference evidence="1" key="1">
    <citation type="journal article" date="2014" name="Int. J. Syst. Evol. Microbiol.">
        <title>Complete genome sequence of Corynebacterium casei LMG S-19264T (=DSM 44701T), isolated from a smear-ripened cheese.</title>
        <authorList>
            <consortium name="US DOE Joint Genome Institute (JGI-PGF)"/>
            <person name="Walter F."/>
            <person name="Albersmeier A."/>
            <person name="Kalinowski J."/>
            <person name="Ruckert C."/>
        </authorList>
    </citation>
    <scope>NUCLEOTIDE SEQUENCE</scope>
    <source>
        <strain evidence="1">CGMCC 1.15760</strain>
    </source>
</reference>
<evidence type="ECO:0000313" key="2">
    <source>
        <dbReference type="Proteomes" id="UP000616608"/>
    </source>
</evidence>
<accession>A0A917LK43</accession>
<sequence>MGDTQHVNQGDIYISNKGQGLEKFIKMIQLLSTDTHKYQVALNFINLQLS</sequence>